<dbReference type="GO" id="GO:0005886">
    <property type="term" value="C:plasma membrane"/>
    <property type="evidence" value="ECO:0007669"/>
    <property type="project" value="TreeGrafter"/>
</dbReference>
<name>A0A2K3LTD3_TRIPR</name>
<evidence type="ECO:0000313" key="10">
    <source>
        <dbReference type="Proteomes" id="UP000236291"/>
    </source>
</evidence>
<feature type="transmembrane region" description="Helical" evidence="7">
    <location>
        <begin position="50"/>
        <end position="72"/>
    </location>
</feature>
<reference evidence="9 10" key="1">
    <citation type="journal article" date="2014" name="Am. J. Bot.">
        <title>Genome assembly and annotation for red clover (Trifolium pratense; Fabaceae).</title>
        <authorList>
            <person name="Istvanek J."/>
            <person name="Jaros M."/>
            <person name="Krenek A."/>
            <person name="Repkova J."/>
        </authorList>
    </citation>
    <scope>NUCLEOTIDE SEQUENCE [LARGE SCALE GENOMIC DNA]</scope>
    <source>
        <strain evidence="10">cv. Tatra</strain>
        <tissue evidence="9">Young leaves</tissue>
    </source>
</reference>
<sequence>MTFSLATNPPGGVVQASLDDEGQCITRVIKNKSKLICVGEAILASYKHDAYLKFLICNTICFIASLSIILFLVSGIPLNRPFPVWLLSIGMCITLTSLSLTYLFAANMVTPDSLWKSVDENAFGIALIVWVAIVSILAIILIVRLFVRVVYKCIK</sequence>
<dbReference type="Pfam" id="PF13962">
    <property type="entry name" value="PGG"/>
    <property type="match status" value="1"/>
</dbReference>
<evidence type="ECO:0000256" key="2">
    <source>
        <dbReference type="ARBA" id="ARBA00022692"/>
    </source>
</evidence>
<evidence type="ECO:0000313" key="9">
    <source>
        <dbReference type="EMBL" id="PNX81800.1"/>
    </source>
</evidence>
<evidence type="ECO:0000256" key="3">
    <source>
        <dbReference type="ARBA" id="ARBA00022737"/>
    </source>
</evidence>
<organism evidence="9 10">
    <name type="scientific">Trifolium pratense</name>
    <name type="common">Red clover</name>
    <dbReference type="NCBI Taxonomy" id="57577"/>
    <lineage>
        <taxon>Eukaryota</taxon>
        <taxon>Viridiplantae</taxon>
        <taxon>Streptophyta</taxon>
        <taxon>Embryophyta</taxon>
        <taxon>Tracheophyta</taxon>
        <taxon>Spermatophyta</taxon>
        <taxon>Magnoliopsida</taxon>
        <taxon>eudicotyledons</taxon>
        <taxon>Gunneridae</taxon>
        <taxon>Pentapetalae</taxon>
        <taxon>rosids</taxon>
        <taxon>fabids</taxon>
        <taxon>Fabales</taxon>
        <taxon>Fabaceae</taxon>
        <taxon>Papilionoideae</taxon>
        <taxon>50 kb inversion clade</taxon>
        <taxon>NPAAA clade</taxon>
        <taxon>Hologalegina</taxon>
        <taxon>IRL clade</taxon>
        <taxon>Trifolieae</taxon>
        <taxon>Trifolium</taxon>
    </lineage>
</organism>
<dbReference type="InterPro" id="IPR026961">
    <property type="entry name" value="PGG_dom"/>
</dbReference>
<keyword evidence="3" id="KW-0677">Repeat</keyword>
<dbReference type="Proteomes" id="UP000236291">
    <property type="component" value="Unassembled WGS sequence"/>
</dbReference>
<protein>
    <recommendedName>
        <fullName evidence="8">PGG domain-containing protein</fullName>
    </recommendedName>
</protein>
<feature type="domain" description="PGG" evidence="8">
    <location>
        <begin position="1"/>
        <end position="105"/>
    </location>
</feature>
<comment type="subcellular location">
    <subcellularLocation>
        <location evidence="1">Membrane</location>
        <topology evidence="1">Multi-pass membrane protein</topology>
    </subcellularLocation>
</comment>
<dbReference type="AlphaFoldDB" id="A0A2K3LTD3"/>
<accession>A0A2K3LTD3</accession>
<evidence type="ECO:0000259" key="8">
    <source>
        <dbReference type="Pfam" id="PF13962"/>
    </source>
</evidence>
<keyword evidence="2 7" id="KW-0812">Transmembrane</keyword>
<keyword evidence="5" id="KW-0040">ANK repeat</keyword>
<evidence type="ECO:0000256" key="1">
    <source>
        <dbReference type="ARBA" id="ARBA00004141"/>
    </source>
</evidence>
<evidence type="ECO:0000256" key="6">
    <source>
        <dbReference type="ARBA" id="ARBA00023136"/>
    </source>
</evidence>
<keyword evidence="4 7" id="KW-1133">Transmembrane helix</keyword>
<evidence type="ECO:0000256" key="7">
    <source>
        <dbReference type="SAM" id="Phobius"/>
    </source>
</evidence>
<keyword evidence="6 7" id="KW-0472">Membrane</keyword>
<dbReference type="EMBL" id="ASHM01040624">
    <property type="protein sequence ID" value="PNX81800.1"/>
    <property type="molecule type" value="Genomic_DNA"/>
</dbReference>
<gene>
    <name evidence="9" type="ORF">L195_g037825</name>
</gene>
<dbReference type="STRING" id="57577.A0A2K3LTD3"/>
<dbReference type="PANTHER" id="PTHR24186:SF37">
    <property type="entry name" value="PGG DOMAIN-CONTAINING PROTEIN"/>
    <property type="match status" value="1"/>
</dbReference>
<feature type="transmembrane region" description="Helical" evidence="7">
    <location>
        <begin position="125"/>
        <end position="147"/>
    </location>
</feature>
<proteinExistence type="predicted"/>
<reference evidence="9 10" key="2">
    <citation type="journal article" date="2017" name="Front. Plant Sci.">
        <title>Gene Classification and Mining of Molecular Markers Useful in Red Clover (Trifolium pratense) Breeding.</title>
        <authorList>
            <person name="Istvanek J."/>
            <person name="Dluhosova J."/>
            <person name="Dluhos P."/>
            <person name="Patkova L."/>
            <person name="Nedelnik J."/>
            <person name="Repkova J."/>
        </authorList>
    </citation>
    <scope>NUCLEOTIDE SEQUENCE [LARGE SCALE GENOMIC DNA]</scope>
    <source>
        <strain evidence="10">cv. Tatra</strain>
        <tissue evidence="9">Young leaves</tissue>
    </source>
</reference>
<evidence type="ECO:0000256" key="5">
    <source>
        <dbReference type="ARBA" id="ARBA00023043"/>
    </source>
</evidence>
<feature type="transmembrane region" description="Helical" evidence="7">
    <location>
        <begin position="84"/>
        <end position="105"/>
    </location>
</feature>
<dbReference type="PANTHER" id="PTHR24186">
    <property type="entry name" value="PROTEIN PHOSPHATASE 1 REGULATORY SUBUNIT"/>
    <property type="match status" value="1"/>
</dbReference>
<comment type="caution">
    <text evidence="9">The sequence shown here is derived from an EMBL/GenBank/DDBJ whole genome shotgun (WGS) entry which is preliminary data.</text>
</comment>
<evidence type="ECO:0000256" key="4">
    <source>
        <dbReference type="ARBA" id="ARBA00022989"/>
    </source>
</evidence>